<keyword evidence="1" id="KW-1133">Transmembrane helix</keyword>
<keyword evidence="1" id="KW-0472">Membrane</keyword>
<keyword evidence="1" id="KW-0812">Transmembrane</keyword>
<evidence type="ECO:0000313" key="3">
    <source>
        <dbReference type="Proteomes" id="UP000182002"/>
    </source>
</evidence>
<dbReference type="Proteomes" id="UP000182002">
    <property type="component" value="Unassembled WGS sequence"/>
</dbReference>
<dbReference type="Pfam" id="PF07690">
    <property type="entry name" value="MFS_1"/>
    <property type="match status" value="1"/>
</dbReference>
<proteinExistence type="predicted"/>
<comment type="caution">
    <text evidence="2">The sequence shown here is derived from an EMBL/GenBank/DDBJ whole genome shotgun (WGS) entry which is preliminary data.</text>
</comment>
<gene>
    <name evidence="2" type="ORF">A3J77_00030</name>
</gene>
<feature type="transmembrane region" description="Helical" evidence="1">
    <location>
        <begin position="43"/>
        <end position="64"/>
    </location>
</feature>
<dbReference type="EMBL" id="MGIO01000004">
    <property type="protein sequence ID" value="OGM90244.1"/>
    <property type="molecule type" value="Genomic_DNA"/>
</dbReference>
<organism evidence="2 3">
    <name type="scientific">Candidatus Wolfebacteria bacterium RBG_13_41_7</name>
    <dbReference type="NCBI Taxonomy" id="1802554"/>
    <lineage>
        <taxon>Bacteria</taxon>
        <taxon>Candidatus Wolfeibacteriota</taxon>
    </lineage>
</organism>
<dbReference type="SUPFAM" id="SSF103473">
    <property type="entry name" value="MFS general substrate transporter"/>
    <property type="match status" value="1"/>
</dbReference>
<dbReference type="Gene3D" id="1.20.1250.20">
    <property type="entry name" value="MFS general substrate transporter like domains"/>
    <property type="match status" value="1"/>
</dbReference>
<dbReference type="GO" id="GO:0022857">
    <property type="term" value="F:transmembrane transporter activity"/>
    <property type="evidence" value="ECO:0007669"/>
    <property type="project" value="InterPro"/>
</dbReference>
<evidence type="ECO:0000256" key="1">
    <source>
        <dbReference type="SAM" id="Phobius"/>
    </source>
</evidence>
<evidence type="ECO:0000313" key="2">
    <source>
        <dbReference type="EMBL" id="OGM90244.1"/>
    </source>
</evidence>
<feature type="transmembrane region" description="Helical" evidence="1">
    <location>
        <begin position="12"/>
        <end position="31"/>
    </location>
</feature>
<name>A0A1F8DNQ5_9BACT</name>
<evidence type="ECO:0008006" key="4">
    <source>
        <dbReference type="Google" id="ProtNLM"/>
    </source>
</evidence>
<dbReference type="InterPro" id="IPR011701">
    <property type="entry name" value="MFS"/>
</dbReference>
<protein>
    <recommendedName>
        <fullName evidence="4">Major facilitator superfamily (MFS) profile domain-containing protein</fullName>
    </recommendedName>
</protein>
<sequence>MVKNLWHLFFTQFLYAVAMGLYIPSWTAIFSRHLDEKKVSFDWSLDSTVVGITSFFAAIFSGILANWLGFSFVFFAVGTLSLLSALFIFFTPNLIVPPKIAAGAKEELPPEMRDHTPAGLGR</sequence>
<feature type="transmembrane region" description="Helical" evidence="1">
    <location>
        <begin position="70"/>
        <end position="90"/>
    </location>
</feature>
<dbReference type="AlphaFoldDB" id="A0A1F8DNQ5"/>
<dbReference type="InterPro" id="IPR036259">
    <property type="entry name" value="MFS_trans_sf"/>
</dbReference>
<reference evidence="2 3" key="1">
    <citation type="journal article" date="2016" name="Nat. Commun.">
        <title>Thousands of microbial genomes shed light on interconnected biogeochemical processes in an aquifer system.</title>
        <authorList>
            <person name="Anantharaman K."/>
            <person name="Brown C.T."/>
            <person name="Hug L.A."/>
            <person name="Sharon I."/>
            <person name="Castelle C.J."/>
            <person name="Probst A.J."/>
            <person name="Thomas B.C."/>
            <person name="Singh A."/>
            <person name="Wilkins M.J."/>
            <person name="Karaoz U."/>
            <person name="Brodie E.L."/>
            <person name="Williams K.H."/>
            <person name="Hubbard S.S."/>
            <person name="Banfield J.F."/>
        </authorList>
    </citation>
    <scope>NUCLEOTIDE SEQUENCE [LARGE SCALE GENOMIC DNA]</scope>
</reference>
<accession>A0A1F8DNQ5</accession>